<dbReference type="InterPro" id="IPR006685">
    <property type="entry name" value="MscS_channel_2nd"/>
</dbReference>
<protein>
    <submittedName>
        <fullName evidence="11">Mechanosensitive ion channel protein MscS</fullName>
    </submittedName>
</protein>
<dbReference type="Gene3D" id="1.10.287.1260">
    <property type="match status" value="1"/>
</dbReference>
<dbReference type="PANTHER" id="PTHR30566:SF5">
    <property type="entry name" value="MECHANOSENSITIVE ION CHANNEL PROTEIN 1, MITOCHONDRIAL-RELATED"/>
    <property type="match status" value="1"/>
</dbReference>
<gene>
    <name evidence="11" type="ORF">DI626_02965</name>
</gene>
<dbReference type="InterPro" id="IPR023408">
    <property type="entry name" value="MscS_beta-dom_sf"/>
</dbReference>
<feature type="transmembrane region" description="Helical" evidence="7">
    <location>
        <begin position="251"/>
        <end position="275"/>
    </location>
</feature>
<feature type="transmembrane region" description="Helical" evidence="7">
    <location>
        <begin position="281"/>
        <end position="299"/>
    </location>
</feature>
<reference evidence="11 12" key="1">
    <citation type="submission" date="2017-08" db="EMBL/GenBank/DDBJ databases">
        <title>Infants hospitalized years apart are colonized by the same room-sourced microbial strains.</title>
        <authorList>
            <person name="Brooks B."/>
            <person name="Olm M.R."/>
            <person name="Firek B.A."/>
            <person name="Baker R."/>
            <person name="Thomas B.C."/>
            <person name="Morowitz M.J."/>
            <person name="Banfield J.F."/>
        </authorList>
    </citation>
    <scope>NUCLEOTIDE SEQUENCE [LARGE SCALE GENOMIC DNA]</scope>
    <source>
        <strain evidence="11">S2_018_000_R2_104</strain>
    </source>
</reference>
<dbReference type="Pfam" id="PF00924">
    <property type="entry name" value="MS_channel_2nd"/>
    <property type="match status" value="1"/>
</dbReference>
<dbReference type="PANTHER" id="PTHR30566">
    <property type="entry name" value="YNAI-RELATED MECHANOSENSITIVE ION CHANNEL"/>
    <property type="match status" value="1"/>
</dbReference>
<evidence type="ECO:0000256" key="4">
    <source>
        <dbReference type="ARBA" id="ARBA00022692"/>
    </source>
</evidence>
<comment type="caution">
    <text evidence="11">The sequence shown here is derived from an EMBL/GenBank/DDBJ whole genome shotgun (WGS) entry which is preliminary data.</text>
</comment>
<evidence type="ECO:0000256" key="8">
    <source>
        <dbReference type="SAM" id="SignalP"/>
    </source>
</evidence>
<dbReference type="GO" id="GO:0005886">
    <property type="term" value="C:plasma membrane"/>
    <property type="evidence" value="ECO:0007669"/>
    <property type="project" value="UniProtKB-SubCell"/>
</dbReference>
<keyword evidence="3" id="KW-1003">Cell membrane</keyword>
<evidence type="ECO:0000259" key="9">
    <source>
        <dbReference type="Pfam" id="PF00924"/>
    </source>
</evidence>
<keyword evidence="8" id="KW-0732">Signal</keyword>
<evidence type="ECO:0000259" key="10">
    <source>
        <dbReference type="Pfam" id="PF21088"/>
    </source>
</evidence>
<feature type="chain" id="PRO_5015921709" evidence="8">
    <location>
        <begin position="23"/>
        <end position="429"/>
    </location>
</feature>
<comment type="similarity">
    <text evidence="2">Belongs to the MscS (TC 1.A.23) family.</text>
</comment>
<feature type="non-terminal residue" evidence="11">
    <location>
        <position position="429"/>
    </location>
</feature>
<evidence type="ECO:0000313" key="11">
    <source>
        <dbReference type="EMBL" id="PZO87878.1"/>
    </source>
</evidence>
<dbReference type="Proteomes" id="UP000249557">
    <property type="component" value="Unassembled WGS sequence"/>
</dbReference>
<dbReference type="AlphaFoldDB" id="A0A2W5C1L4"/>
<evidence type="ECO:0000256" key="7">
    <source>
        <dbReference type="SAM" id="Phobius"/>
    </source>
</evidence>
<dbReference type="SUPFAM" id="SSF82861">
    <property type="entry name" value="Mechanosensitive channel protein MscS (YggB), transmembrane region"/>
    <property type="match status" value="1"/>
</dbReference>
<organism evidence="11 12">
    <name type="scientific">Micavibrio aeruginosavorus</name>
    <dbReference type="NCBI Taxonomy" id="349221"/>
    <lineage>
        <taxon>Bacteria</taxon>
        <taxon>Pseudomonadati</taxon>
        <taxon>Bdellovibrionota</taxon>
        <taxon>Bdellovibrionia</taxon>
        <taxon>Bdellovibrionales</taxon>
        <taxon>Pseudobdellovibrionaceae</taxon>
        <taxon>Micavibrio</taxon>
    </lineage>
</organism>
<dbReference type="GO" id="GO:0008381">
    <property type="term" value="F:mechanosensitive monoatomic ion channel activity"/>
    <property type="evidence" value="ECO:0007669"/>
    <property type="project" value="UniProtKB-ARBA"/>
</dbReference>
<feature type="transmembrane region" description="Helical" evidence="7">
    <location>
        <begin position="205"/>
        <end position="230"/>
    </location>
</feature>
<dbReference type="EMBL" id="QFNK01000037">
    <property type="protein sequence ID" value="PZO87878.1"/>
    <property type="molecule type" value="Genomic_DNA"/>
</dbReference>
<keyword evidence="6 7" id="KW-0472">Membrane</keyword>
<evidence type="ECO:0000256" key="5">
    <source>
        <dbReference type="ARBA" id="ARBA00022989"/>
    </source>
</evidence>
<evidence type="ECO:0000256" key="1">
    <source>
        <dbReference type="ARBA" id="ARBA00004651"/>
    </source>
</evidence>
<feature type="domain" description="Mechanosensitive ion channel MscS" evidence="9">
    <location>
        <begin position="371"/>
        <end position="428"/>
    </location>
</feature>
<keyword evidence="4 7" id="KW-0812">Transmembrane</keyword>
<feature type="domain" description="Mechanosensitive ion channel transmembrane helices 2/3" evidence="10">
    <location>
        <begin position="329"/>
        <end position="369"/>
    </location>
</feature>
<proteinExistence type="inferred from homology"/>
<evidence type="ECO:0000313" key="12">
    <source>
        <dbReference type="Proteomes" id="UP000249557"/>
    </source>
</evidence>
<dbReference type="Gene3D" id="2.30.30.60">
    <property type="match status" value="1"/>
</dbReference>
<feature type="signal peptide" evidence="8">
    <location>
        <begin position="1"/>
        <end position="22"/>
    </location>
</feature>
<dbReference type="Pfam" id="PF21088">
    <property type="entry name" value="MS_channel_1st"/>
    <property type="match status" value="1"/>
</dbReference>
<comment type="subcellular location">
    <subcellularLocation>
        <location evidence="1">Cell membrane</location>
        <topology evidence="1">Multi-pass membrane protein</topology>
    </subcellularLocation>
</comment>
<evidence type="ECO:0000256" key="6">
    <source>
        <dbReference type="ARBA" id="ARBA00023136"/>
    </source>
</evidence>
<dbReference type="SUPFAM" id="SSF50182">
    <property type="entry name" value="Sm-like ribonucleoproteins"/>
    <property type="match status" value="1"/>
</dbReference>
<sequence>MTRLFLVLTVLCALFQPLQAYATAAVATGAATAEETAAEPAPPPIDSIGRSSPRGLVEGFLNAIGNENFEKAAQYLDMGAISDRQKSIKGPKLAQDLQTLLDRGGWLSPSAMLSSAREGEMDGDDPETDMTDIIGGIQTATGTIDILGERVTNKDGNQIWLISKATLDQIPSLLTVSAKTDPVINSILPDYLLQHKWGGAPAGHWIAVAFLLVISYSMAWFLMTGLLALIKKVWKKRCNVSGVHILDTLRLPLSLYSAVWIFGLSAFFLDISVLVRHHVTQLNVIVAWLAIAIFLWRLIDVFTETAQRRIGSTARFYGFSSILYFFRRLIKIAFGVLVLFIILDNMGVDVTAGLAALGIGGIALALGAQKTLENFIGSLAIVIDQPVHIGDYCKIGGVAGTVEDIGMRSTRLRTNDRTLVTIPNGDLSN</sequence>
<accession>A0A2W5C1L4</accession>
<feature type="transmembrane region" description="Helical" evidence="7">
    <location>
        <begin position="325"/>
        <end position="343"/>
    </location>
</feature>
<name>A0A2W5C1L4_9BACT</name>
<evidence type="ECO:0000256" key="2">
    <source>
        <dbReference type="ARBA" id="ARBA00008017"/>
    </source>
</evidence>
<dbReference type="InterPro" id="IPR011014">
    <property type="entry name" value="MscS_channel_TM-2"/>
</dbReference>
<evidence type="ECO:0000256" key="3">
    <source>
        <dbReference type="ARBA" id="ARBA00022475"/>
    </source>
</evidence>
<keyword evidence="5 7" id="KW-1133">Transmembrane helix</keyword>
<feature type="transmembrane region" description="Helical" evidence="7">
    <location>
        <begin position="349"/>
        <end position="368"/>
    </location>
</feature>
<dbReference type="InterPro" id="IPR049142">
    <property type="entry name" value="MS_channel_1st"/>
</dbReference>
<dbReference type="InterPro" id="IPR010920">
    <property type="entry name" value="LSM_dom_sf"/>
</dbReference>